<proteinExistence type="predicted"/>
<organism evidence="2">
    <name type="scientific">Anguilla anguilla</name>
    <name type="common">European freshwater eel</name>
    <name type="synonym">Muraena anguilla</name>
    <dbReference type="NCBI Taxonomy" id="7936"/>
    <lineage>
        <taxon>Eukaryota</taxon>
        <taxon>Metazoa</taxon>
        <taxon>Chordata</taxon>
        <taxon>Craniata</taxon>
        <taxon>Vertebrata</taxon>
        <taxon>Euteleostomi</taxon>
        <taxon>Actinopterygii</taxon>
        <taxon>Neopterygii</taxon>
        <taxon>Teleostei</taxon>
        <taxon>Anguilliformes</taxon>
        <taxon>Anguillidae</taxon>
        <taxon>Anguilla</taxon>
    </lineage>
</organism>
<feature type="transmembrane region" description="Helical" evidence="1">
    <location>
        <begin position="27"/>
        <end position="46"/>
    </location>
</feature>
<keyword evidence="1" id="KW-1133">Transmembrane helix</keyword>
<reference evidence="2" key="1">
    <citation type="submission" date="2014-11" db="EMBL/GenBank/DDBJ databases">
        <authorList>
            <person name="Amaro Gonzalez C."/>
        </authorList>
    </citation>
    <scope>NUCLEOTIDE SEQUENCE</scope>
</reference>
<dbReference type="EMBL" id="GBXM01097687">
    <property type="protein sequence ID" value="JAH10890.1"/>
    <property type="molecule type" value="Transcribed_RNA"/>
</dbReference>
<evidence type="ECO:0000256" key="1">
    <source>
        <dbReference type="SAM" id="Phobius"/>
    </source>
</evidence>
<sequence length="51" mass="5724">MIQRGVCAFTCIYAYVFLSTPHGRGEWCIIIIAMIIITMIIITKFGSGQEI</sequence>
<accession>A0A0E9Q3I3</accession>
<protein>
    <submittedName>
        <fullName evidence="2">Uncharacterized protein</fullName>
    </submittedName>
</protein>
<evidence type="ECO:0000313" key="2">
    <source>
        <dbReference type="EMBL" id="JAH10890.1"/>
    </source>
</evidence>
<keyword evidence="1" id="KW-0472">Membrane</keyword>
<name>A0A0E9Q3I3_ANGAN</name>
<keyword evidence="1" id="KW-0812">Transmembrane</keyword>
<reference evidence="2" key="2">
    <citation type="journal article" date="2015" name="Fish Shellfish Immunol.">
        <title>Early steps in the European eel (Anguilla anguilla)-Vibrio vulnificus interaction in the gills: Role of the RtxA13 toxin.</title>
        <authorList>
            <person name="Callol A."/>
            <person name="Pajuelo D."/>
            <person name="Ebbesson L."/>
            <person name="Teles M."/>
            <person name="MacKenzie S."/>
            <person name="Amaro C."/>
        </authorList>
    </citation>
    <scope>NUCLEOTIDE SEQUENCE</scope>
</reference>
<dbReference type="AlphaFoldDB" id="A0A0E9Q3I3"/>